<feature type="domain" description="HTH luxR-type" evidence="4">
    <location>
        <begin position="139"/>
        <end position="204"/>
    </location>
</feature>
<name>A0A8J6XSX4_9CYAN</name>
<dbReference type="GO" id="GO:0000160">
    <property type="term" value="P:phosphorelay signal transduction system"/>
    <property type="evidence" value="ECO:0007669"/>
    <property type="project" value="InterPro"/>
</dbReference>
<dbReference type="EMBL" id="JACXAE010000118">
    <property type="protein sequence ID" value="MBD2777784.1"/>
    <property type="molecule type" value="Genomic_DNA"/>
</dbReference>
<evidence type="ECO:0000259" key="5">
    <source>
        <dbReference type="PROSITE" id="PS50110"/>
    </source>
</evidence>
<dbReference type="GO" id="GO:0003677">
    <property type="term" value="F:DNA binding"/>
    <property type="evidence" value="ECO:0007669"/>
    <property type="project" value="UniProtKB-KW"/>
</dbReference>
<protein>
    <submittedName>
        <fullName evidence="6">Response regulator transcription factor</fullName>
    </submittedName>
</protein>
<dbReference type="Pfam" id="PF00072">
    <property type="entry name" value="Response_reg"/>
    <property type="match status" value="1"/>
</dbReference>
<keyword evidence="1 3" id="KW-0597">Phosphoprotein</keyword>
<evidence type="ECO:0000256" key="1">
    <source>
        <dbReference type="ARBA" id="ARBA00022553"/>
    </source>
</evidence>
<dbReference type="InterPro" id="IPR039420">
    <property type="entry name" value="WalR-like"/>
</dbReference>
<evidence type="ECO:0000256" key="2">
    <source>
        <dbReference type="ARBA" id="ARBA00023125"/>
    </source>
</evidence>
<dbReference type="Gene3D" id="3.40.50.2300">
    <property type="match status" value="1"/>
</dbReference>
<dbReference type="CDD" id="cd06170">
    <property type="entry name" value="LuxR_C_like"/>
    <property type="match status" value="1"/>
</dbReference>
<gene>
    <name evidence="6" type="ORF">ICL16_38520</name>
</gene>
<dbReference type="SUPFAM" id="SSF46894">
    <property type="entry name" value="C-terminal effector domain of the bipartite response regulators"/>
    <property type="match status" value="1"/>
</dbReference>
<dbReference type="PROSITE" id="PS00622">
    <property type="entry name" value="HTH_LUXR_1"/>
    <property type="match status" value="1"/>
</dbReference>
<dbReference type="SMART" id="SM00421">
    <property type="entry name" value="HTH_LUXR"/>
    <property type="match status" value="1"/>
</dbReference>
<evidence type="ECO:0000256" key="3">
    <source>
        <dbReference type="PROSITE-ProRule" id="PRU00169"/>
    </source>
</evidence>
<dbReference type="InterPro" id="IPR011006">
    <property type="entry name" value="CheY-like_superfamily"/>
</dbReference>
<accession>A0A8J6XSX4</accession>
<feature type="modified residue" description="4-aspartylphosphate" evidence="3">
    <location>
        <position position="58"/>
    </location>
</feature>
<dbReference type="SMART" id="SM00448">
    <property type="entry name" value="REC"/>
    <property type="match status" value="1"/>
</dbReference>
<feature type="domain" description="Response regulatory" evidence="5">
    <location>
        <begin position="7"/>
        <end position="123"/>
    </location>
</feature>
<dbReference type="PROSITE" id="PS50043">
    <property type="entry name" value="HTH_LUXR_2"/>
    <property type="match status" value="1"/>
</dbReference>
<dbReference type="PROSITE" id="PS50110">
    <property type="entry name" value="RESPONSE_REGULATORY"/>
    <property type="match status" value="1"/>
</dbReference>
<evidence type="ECO:0000259" key="4">
    <source>
        <dbReference type="PROSITE" id="PS50043"/>
    </source>
</evidence>
<comment type="caution">
    <text evidence="6">The sequence shown here is derived from an EMBL/GenBank/DDBJ whole genome shotgun (WGS) entry which is preliminary data.</text>
</comment>
<dbReference type="PRINTS" id="PR00038">
    <property type="entry name" value="HTHLUXR"/>
</dbReference>
<sequence length="208" mass="22762">MTQDSIRVLIADDHPVVRSGLARMIDFGEGMSAVAEAENGTQAIELFHQHQPDVVLMDLRMPEMNGVDAIIAIRQEFPHARVIILTTYDTDEDIFRGLQAGASGYLLKDAKMNVLLDAIRQVHAGKNYIPPEVGAKLATRLSSPKLSDRELEVLQHIAQGKNNSDIATVLGISEGTIKFHITNIFSKLGVSDRTQAVLVAIKRGLVTL</sequence>
<dbReference type="PANTHER" id="PTHR43214">
    <property type="entry name" value="TWO-COMPONENT RESPONSE REGULATOR"/>
    <property type="match status" value="1"/>
</dbReference>
<keyword evidence="7" id="KW-1185">Reference proteome</keyword>
<dbReference type="SUPFAM" id="SSF52172">
    <property type="entry name" value="CheY-like"/>
    <property type="match status" value="1"/>
</dbReference>
<dbReference type="Proteomes" id="UP000629098">
    <property type="component" value="Unassembled WGS sequence"/>
</dbReference>
<reference evidence="6" key="1">
    <citation type="submission" date="2020-09" db="EMBL/GenBank/DDBJ databases">
        <title>Iningainema tapete sp. nov. (Scytonemataceae, Cyanobacteria) from greenhouses in central Florida (USA) produces two types of nodularin with biosynthetic potential for microcystin-LR and anabaenopeptins.</title>
        <authorList>
            <person name="Berthold D.E."/>
            <person name="Lefler F.W."/>
            <person name="Huang I.-S."/>
            <person name="Abdulla H."/>
            <person name="Zimba P.V."/>
            <person name="Laughinghouse H.D. IV."/>
        </authorList>
    </citation>
    <scope>NUCLEOTIDE SEQUENCE</scope>
    <source>
        <strain evidence="6">BLCCT55</strain>
    </source>
</reference>
<dbReference type="InterPro" id="IPR058245">
    <property type="entry name" value="NreC/VraR/RcsB-like_REC"/>
</dbReference>
<dbReference type="Pfam" id="PF00196">
    <property type="entry name" value="GerE"/>
    <property type="match status" value="1"/>
</dbReference>
<dbReference type="PANTHER" id="PTHR43214:SF43">
    <property type="entry name" value="TWO-COMPONENT RESPONSE REGULATOR"/>
    <property type="match status" value="1"/>
</dbReference>
<evidence type="ECO:0000313" key="7">
    <source>
        <dbReference type="Proteomes" id="UP000629098"/>
    </source>
</evidence>
<dbReference type="InterPro" id="IPR016032">
    <property type="entry name" value="Sig_transdc_resp-reg_C-effctor"/>
</dbReference>
<dbReference type="CDD" id="cd17535">
    <property type="entry name" value="REC_NarL-like"/>
    <property type="match status" value="1"/>
</dbReference>
<dbReference type="AlphaFoldDB" id="A0A8J6XSX4"/>
<dbReference type="InterPro" id="IPR000792">
    <property type="entry name" value="Tscrpt_reg_LuxR_C"/>
</dbReference>
<dbReference type="InterPro" id="IPR001789">
    <property type="entry name" value="Sig_transdc_resp-reg_receiver"/>
</dbReference>
<organism evidence="6 7">
    <name type="scientific">Iningainema tapete BLCC-T55</name>
    <dbReference type="NCBI Taxonomy" id="2748662"/>
    <lineage>
        <taxon>Bacteria</taxon>
        <taxon>Bacillati</taxon>
        <taxon>Cyanobacteriota</taxon>
        <taxon>Cyanophyceae</taxon>
        <taxon>Nostocales</taxon>
        <taxon>Scytonemataceae</taxon>
        <taxon>Iningainema tapete</taxon>
    </lineage>
</organism>
<proteinExistence type="predicted"/>
<evidence type="ECO:0000313" key="6">
    <source>
        <dbReference type="EMBL" id="MBD2777784.1"/>
    </source>
</evidence>
<dbReference type="RefSeq" id="WP_190836849.1">
    <property type="nucleotide sequence ID" value="NZ_CAWPPI010000118.1"/>
</dbReference>
<dbReference type="GO" id="GO:0006355">
    <property type="term" value="P:regulation of DNA-templated transcription"/>
    <property type="evidence" value="ECO:0007669"/>
    <property type="project" value="InterPro"/>
</dbReference>
<keyword evidence="2" id="KW-0238">DNA-binding</keyword>